<dbReference type="Gene3D" id="2.70.150.10">
    <property type="entry name" value="Calcium-transporting ATPase, cytoplasmic transduction domain A"/>
    <property type="match status" value="1"/>
</dbReference>
<keyword evidence="4 10" id="KW-0479">Metal-binding</keyword>
<dbReference type="Proteomes" id="UP000655225">
    <property type="component" value="Unassembled WGS sequence"/>
</dbReference>
<dbReference type="GO" id="GO:0016020">
    <property type="term" value="C:membrane"/>
    <property type="evidence" value="ECO:0007669"/>
    <property type="project" value="UniProtKB-SubCell"/>
</dbReference>
<evidence type="ECO:0000256" key="10">
    <source>
        <dbReference type="RuleBase" id="RU362081"/>
    </source>
</evidence>
<dbReference type="PROSITE" id="PS01229">
    <property type="entry name" value="COF_2"/>
    <property type="match status" value="1"/>
</dbReference>
<dbReference type="InterPro" id="IPR023214">
    <property type="entry name" value="HAD_sf"/>
</dbReference>
<comment type="subcellular location">
    <subcellularLocation>
        <location evidence="1">Membrane</location>
        <topology evidence="1">Multi-pass membrane protein</topology>
    </subcellularLocation>
</comment>
<protein>
    <recommendedName>
        <fullName evidence="12">HMA domain-containing protein</fullName>
    </recommendedName>
</protein>
<dbReference type="SUPFAM" id="SSF81653">
    <property type="entry name" value="Calcium ATPase, transduction domain A"/>
    <property type="match status" value="1"/>
</dbReference>
<evidence type="ECO:0000313" key="14">
    <source>
        <dbReference type="Proteomes" id="UP000655225"/>
    </source>
</evidence>
<dbReference type="InterPro" id="IPR051014">
    <property type="entry name" value="Cation_Transport_ATPase_IB"/>
</dbReference>
<keyword evidence="14" id="KW-1185">Reference proteome</keyword>
<feature type="region of interest" description="Disordered" evidence="11">
    <location>
        <begin position="705"/>
        <end position="727"/>
    </location>
</feature>
<keyword evidence="7" id="KW-1278">Translocase</keyword>
<dbReference type="PRINTS" id="PR00119">
    <property type="entry name" value="CATATPASE"/>
</dbReference>
<feature type="transmembrane region" description="Helical" evidence="10">
    <location>
        <begin position="648"/>
        <end position="667"/>
    </location>
</feature>
<dbReference type="SFLD" id="SFLDS00003">
    <property type="entry name" value="Haloacid_Dehalogenase"/>
    <property type="match status" value="1"/>
</dbReference>
<dbReference type="Gene3D" id="3.40.1110.10">
    <property type="entry name" value="Calcium-transporting ATPase, cytoplasmic domain N"/>
    <property type="match status" value="1"/>
</dbReference>
<dbReference type="NCBIfam" id="TIGR01512">
    <property type="entry name" value="ATPase-IB2_Cd"/>
    <property type="match status" value="1"/>
</dbReference>
<evidence type="ECO:0000256" key="11">
    <source>
        <dbReference type="SAM" id="MobiDB-lite"/>
    </source>
</evidence>
<dbReference type="InterPro" id="IPR027256">
    <property type="entry name" value="P-typ_ATPase_IB"/>
</dbReference>
<keyword evidence="8 10" id="KW-1133">Transmembrane helix</keyword>
<dbReference type="OMA" id="EHDHGSC"/>
<dbReference type="Pfam" id="PF00122">
    <property type="entry name" value="E1-E2_ATPase"/>
    <property type="match status" value="1"/>
</dbReference>
<evidence type="ECO:0000256" key="8">
    <source>
        <dbReference type="ARBA" id="ARBA00022989"/>
    </source>
</evidence>
<dbReference type="InterPro" id="IPR059000">
    <property type="entry name" value="ATPase_P-type_domA"/>
</dbReference>
<dbReference type="PROSITE" id="PS50846">
    <property type="entry name" value="HMA_2"/>
    <property type="match status" value="1"/>
</dbReference>
<dbReference type="FunFam" id="3.30.70.100:FF:000022">
    <property type="entry name" value="Putative cadmium/zinc-transporting ATPase 3"/>
    <property type="match status" value="1"/>
</dbReference>
<dbReference type="OrthoDB" id="432719at2759"/>
<dbReference type="GO" id="GO:0019829">
    <property type="term" value="F:ATPase-coupled monoatomic cation transmembrane transporter activity"/>
    <property type="evidence" value="ECO:0007669"/>
    <property type="project" value="InterPro"/>
</dbReference>
<evidence type="ECO:0000256" key="7">
    <source>
        <dbReference type="ARBA" id="ARBA00022967"/>
    </source>
</evidence>
<organism evidence="13 14">
    <name type="scientific">Tetracentron sinense</name>
    <name type="common">Spur-leaf</name>
    <dbReference type="NCBI Taxonomy" id="13715"/>
    <lineage>
        <taxon>Eukaryota</taxon>
        <taxon>Viridiplantae</taxon>
        <taxon>Streptophyta</taxon>
        <taxon>Embryophyta</taxon>
        <taxon>Tracheophyta</taxon>
        <taxon>Spermatophyta</taxon>
        <taxon>Magnoliopsida</taxon>
        <taxon>Trochodendrales</taxon>
        <taxon>Trochodendraceae</taxon>
        <taxon>Tetracentron</taxon>
    </lineage>
</organism>
<comment type="similarity">
    <text evidence="2 10">Belongs to the cation transport ATPase (P-type) (TC 3.A.3) family. Type IB subfamily.</text>
</comment>
<evidence type="ECO:0000256" key="1">
    <source>
        <dbReference type="ARBA" id="ARBA00004141"/>
    </source>
</evidence>
<dbReference type="InterPro" id="IPR018303">
    <property type="entry name" value="ATPase_P-typ_P_site"/>
</dbReference>
<accession>A0A834Z6E2</accession>
<feature type="transmembrane region" description="Helical" evidence="10">
    <location>
        <begin position="310"/>
        <end position="329"/>
    </location>
</feature>
<feature type="transmembrane region" description="Helical" evidence="10">
    <location>
        <begin position="673"/>
        <end position="695"/>
    </location>
</feature>
<dbReference type="PANTHER" id="PTHR48085:SF5">
    <property type="entry name" value="CADMIUM_ZINC-TRANSPORTING ATPASE HMA4-RELATED"/>
    <property type="match status" value="1"/>
</dbReference>
<dbReference type="AlphaFoldDB" id="A0A834Z6E2"/>
<dbReference type="GO" id="GO:0016887">
    <property type="term" value="F:ATP hydrolysis activity"/>
    <property type="evidence" value="ECO:0007669"/>
    <property type="project" value="InterPro"/>
</dbReference>
<dbReference type="CDD" id="cd02079">
    <property type="entry name" value="P-type_ATPase_HM"/>
    <property type="match status" value="1"/>
</dbReference>
<evidence type="ECO:0000256" key="2">
    <source>
        <dbReference type="ARBA" id="ARBA00006024"/>
    </source>
</evidence>
<dbReference type="InterPro" id="IPR006121">
    <property type="entry name" value="HMA_dom"/>
</dbReference>
<evidence type="ECO:0000259" key="12">
    <source>
        <dbReference type="PROSITE" id="PS50846"/>
    </source>
</evidence>
<comment type="caution">
    <text evidence="13">The sequence shown here is derived from an EMBL/GenBank/DDBJ whole genome shotgun (WGS) entry which is preliminary data.</text>
</comment>
<dbReference type="InterPro" id="IPR036412">
    <property type="entry name" value="HAD-like_sf"/>
</dbReference>
<dbReference type="InterPro" id="IPR001757">
    <property type="entry name" value="P_typ_ATPase"/>
</dbReference>
<dbReference type="SUPFAM" id="SSF81665">
    <property type="entry name" value="Calcium ATPase, transmembrane domain M"/>
    <property type="match status" value="1"/>
</dbReference>
<evidence type="ECO:0000256" key="5">
    <source>
        <dbReference type="ARBA" id="ARBA00022741"/>
    </source>
</evidence>
<dbReference type="FunFam" id="2.70.150.10:FF:000002">
    <property type="entry name" value="Copper-transporting ATPase 1, putative"/>
    <property type="match status" value="1"/>
</dbReference>
<dbReference type="SUPFAM" id="SSF56784">
    <property type="entry name" value="HAD-like"/>
    <property type="match status" value="1"/>
</dbReference>
<reference evidence="13 14" key="1">
    <citation type="submission" date="2020-04" db="EMBL/GenBank/DDBJ databases">
        <title>Plant Genome Project.</title>
        <authorList>
            <person name="Zhang R.-G."/>
        </authorList>
    </citation>
    <scope>NUCLEOTIDE SEQUENCE [LARGE SCALE GENOMIC DNA]</scope>
    <source>
        <strain evidence="13">YNK0</strain>
        <tissue evidence="13">Leaf</tissue>
    </source>
</reference>
<dbReference type="SFLD" id="SFLDF00027">
    <property type="entry name" value="p-type_atpase"/>
    <property type="match status" value="1"/>
</dbReference>
<proteinExistence type="inferred from homology"/>
<feature type="transmembrane region" description="Helical" evidence="10">
    <location>
        <begin position="341"/>
        <end position="366"/>
    </location>
</feature>
<dbReference type="NCBIfam" id="TIGR01494">
    <property type="entry name" value="ATPase_P-type"/>
    <property type="match status" value="1"/>
</dbReference>
<evidence type="ECO:0000256" key="9">
    <source>
        <dbReference type="ARBA" id="ARBA00023136"/>
    </source>
</evidence>
<keyword evidence="5 10" id="KW-0547">Nucleotide-binding</keyword>
<dbReference type="SFLD" id="SFLDG00002">
    <property type="entry name" value="C1.7:_P-type_atpase_like"/>
    <property type="match status" value="1"/>
</dbReference>
<dbReference type="SUPFAM" id="SSF55008">
    <property type="entry name" value="HMA, heavy metal-associated domain"/>
    <property type="match status" value="1"/>
</dbReference>
<dbReference type="Gene3D" id="3.30.70.100">
    <property type="match status" value="1"/>
</dbReference>
<evidence type="ECO:0000256" key="3">
    <source>
        <dbReference type="ARBA" id="ARBA00022692"/>
    </source>
</evidence>
<dbReference type="InterPro" id="IPR044492">
    <property type="entry name" value="P_typ_ATPase_HD_dom"/>
</dbReference>
<dbReference type="GO" id="GO:0046872">
    <property type="term" value="F:metal ion binding"/>
    <property type="evidence" value="ECO:0007669"/>
    <property type="project" value="UniProtKB-KW"/>
</dbReference>
<keyword evidence="3 10" id="KW-0812">Transmembrane</keyword>
<keyword evidence="6 10" id="KW-0067">ATP-binding</keyword>
<keyword evidence="9 10" id="KW-0472">Membrane</keyword>
<feature type="domain" description="HMA" evidence="12">
    <location>
        <begin position="9"/>
        <end position="75"/>
    </location>
</feature>
<dbReference type="Gene3D" id="3.40.50.1000">
    <property type="entry name" value="HAD superfamily/HAD-like"/>
    <property type="match status" value="1"/>
</dbReference>
<dbReference type="InterPro" id="IPR023298">
    <property type="entry name" value="ATPase_P-typ_TM_dom_sf"/>
</dbReference>
<dbReference type="InterPro" id="IPR036163">
    <property type="entry name" value="HMA_dom_sf"/>
</dbReference>
<feature type="compositionally biased region" description="Basic residues" evidence="11">
    <location>
        <begin position="705"/>
        <end position="718"/>
    </location>
</feature>
<dbReference type="PROSITE" id="PS00154">
    <property type="entry name" value="ATPASE_E1_E2"/>
    <property type="match status" value="1"/>
</dbReference>
<sequence length="999" mass="107591">MATTAKKFQKSYFDVLGLCCSSEVPLIEKILKPLEGIVEVSVIVPSRTVIVVHDNLLISQIEIVKALNQARLEANVRVYGEANYGKKWPSSYAMASGILLSLSLSKFLYHPMQWLAVGAVAFGLPQIILRSIAGVRRLTLDINILVLIAVGGTIALRDYLEAGFIVFLFNIAEWLESRASHKATAVMSSLMGMAPQKAILAETGQAVDAEDVMVNTVLAVKAGEVIPIDGVVMEGKCDVDEKTLTGEPFPVAKQIESIVWAGTINLNGYISVKTTALAEDCVVAKMAKLVEEAQNSKSKVQRVIDHICKYYTPAVVLISTGLAVVPAALRTHHLKYWFQLALVVLVSACPCALILSTPVASFCALAQAARTGLLIKGGDYLEILAKIKIIAFDKTGTITRGEFMVTDFQSISDDFSLNTLLYWVSSIESKSSHPMASALINYGWSNSIEPKPENVKEFQNFPGEGICGEIDGKNIYVGNKKIAMRAGCGTVPTLGDDTKAGQTIGYIYSETTPVGIFSLSDACRSGVVEAINELKSMGIKTSMLTGDSHGAAMHAQDQLGQALEVVHAELLPEDKVRIINELKKDGPTAMIGDGVNDAPALATADIGISMGISGSALVTETGHITLMSNDIRKIPQALRLAVRTKWKIIQNIAISIFTKVVILALAFAGHPLVWAAVLADVGTCLLVILNSMLLLQGSSREGKRSCKSSHSQHVHNHASHGSCGHLQHGDHGRDTCGTDDRHDKCSHSAPTHQQCCSHGSLQNLCEPQTKHMCASRHKSGPVKEGSCGKDNCTSSVNTHDDCLGSEGFAESKHNHHGDCTMVAHDMASEKIHNHSCSNKVNTCDNQLSNDRIGTCGTNHRHSCSESGHCTKNASQNHSISITCGTNHLNSRLVPTEEVLEDGHDHHSRDEEITTSNGDCLNHRDGHFGCKKHGNHFSSHETIDIMIEEHHGDSMATHACKSLENREIGACCKSFRKECGSKKKCIGAGLGGSLSEIVTE</sequence>
<evidence type="ECO:0000256" key="6">
    <source>
        <dbReference type="ARBA" id="ARBA00022840"/>
    </source>
</evidence>
<dbReference type="EMBL" id="JABCRI010000009">
    <property type="protein sequence ID" value="KAF8400197.1"/>
    <property type="molecule type" value="Genomic_DNA"/>
</dbReference>
<dbReference type="FunFam" id="3.40.1110.10:FF:000043">
    <property type="entry name" value="Putative cadmium/zinc-transporting ATPase 3"/>
    <property type="match status" value="1"/>
</dbReference>
<dbReference type="InterPro" id="IPR023299">
    <property type="entry name" value="ATPase_P-typ_cyto_dom_N"/>
</dbReference>
<gene>
    <name evidence="13" type="ORF">HHK36_013493</name>
</gene>
<name>A0A834Z6E2_TETSI</name>
<dbReference type="PANTHER" id="PTHR48085">
    <property type="entry name" value="CADMIUM/ZINC-TRANSPORTING ATPASE HMA2-RELATED"/>
    <property type="match status" value="1"/>
</dbReference>
<evidence type="ECO:0000256" key="4">
    <source>
        <dbReference type="ARBA" id="ARBA00022723"/>
    </source>
</evidence>
<evidence type="ECO:0000313" key="13">
    <source>
        <dbReference type="EMBL" id="KAF8400197.1"/>
    </source>
</evidence>
<dbReference type="GO" id="GO:0005524">
    <property type="term" value="F:ATP binding"/>
    <property type="evidence" value="ECO:0007669"/>
    <property type="project" value="UniProtKB-UniRule"/>
</dbReference>
<dbReference type="InterPro" id="IPR008250">
    <property type="entry name" value="ATPase_P-typ_transduc_dom_A_sf"/>
</dbReference>
<dbReference type="Pfam" id="PF00702">
    <property type="entry name" value="Hydrolase"/>
    <property type="match status" value="1"/>
</dbReference>
<dbReference type="NCBIfam" id="TIGR01525">
    <property type="entry name" value="ATPase-IB_hvy"/>
    <property type="match status" value="1"/>
</dbReference>